<reference evidence="13" key="2">
    <citation type="submission" date="2025-08" db="UniProtKB">
        <authorList>
            <consortium name="RefSeq"/>
        </authorList>
    </citation>
    <scope>IDENTIFICATION</scope>
    <source>
        <tissue evidence="13">Etiolated seedlings</tissue>
    </source>
</reference>
<keyword evidence="4" id="KW-0677">Repeat</keyword>
<keyword evidence="12" id="KW-1185">Reference proteome</keyword>
<dbReference type="KEGG" id="cam:101488617"/>
<evidence type="ECO:0000256" key="5">
    <source>
        <dbReference type="ARBA" id="ARBA00022949"/>
    </source>
</evidence>
<dbReference type="Proteomes" id="UP000087171">
    <property type="component" value="Chromosome Ca4"/>
</dbReference>
<evidence type="ECO:0000256" key="2">
    <source>
        <dbReference type="ARBA" id="ARBA00022581"/>
    </source>
</evidence>
<comment type="subcellular location">
    <subcellularLocation>
        <location evidence="7">Cell junction</location>
        <location evidence="7">Plasmodesma</location>
    </subcellularLocation>
    <subcellularLocation>
        <location evidence="1">Cell membrane</location>
        <topology evidence="1">Single-pass type I membrane protein</topology>
    </subcellularLocation>
</comment>
<keyword evidence="9" id="KW-0812">Transmembrane</keyword>
<dbReference type="PROSITE" id="PS51473">
    <property type="entry name" value="GNK2"/>
    <property type="match status" value="2"/>
</dbReference>
<dbReference type="GO" id="GO:0009506">
    <property type="term" value="C:plasmodesma"/>
    <property type="evidence" value="ECO:0007669"/>
    <property type="project" value="UniProtKB-SubCell"/>
</dbReference>
<dbReference type="GO" id="GO:0010497">
    <property type="term" value="P:plasmodesmata-mediated intercellular transport"/>
    <property type="evidence" value="ECO:0007669"/>
    <property type="project" value="TreeGrafter"/>
</dbReference>
<reference evidence="12" key="1">
    <citation type="journal article" date="2013" name="Nat. Biotechnol.">
        <title>Draft genome sequence of chickpea (Cicer arietinum) provides a resource for trait improvement.</title>
        <authorList>
            <person name="Varshney R.K."/>
            <person name="Song C."/>
            <person name="Saxena R.K."/>
            <person name="Azam S."/>
            <person name="Yu S."/>
            <person name="Sharpe A.G."/>
            <person name="Cannon S."/>
            <person name="Baek J."/>
            <person name="Rosen B.D."/>
            <person name="Tar'an B."/>
            <person name="Millan T."/>
            <person name="Zhang X."/>
            <person name="Ramsay L.D."/>
            <person name="Iwata A."/>
            <person name="Wang Y."/>
            <person name="Nelson W."/>
            <person name="Farmer A.D."/>
            <person name="Gaur P.M."/>
            <person name="Soderlund C."/>
            <person name="Penmetsa R.V."/>
            <person name="Xu C."/>
            <person name="Bharti A.K."/>
            <person name="He W."/>
            <person name="Winter P."/>
            <person name="Zhao S."/>
            <person name="Hane J.K."/>
            <person name="Carrasquilla-Garcia N."/>
            <person name="Condie J.A."/>
            <person name="Upadhyaya H.D."/>
            <person name="Luo M.C."/>
            <person name="Thudi M."/>
            <person name="Gowda C.L."/>
            <person name="Singh N.P."/>
            <person name="Lichtenzveig J."/>
            <person name="Gali K.K."/>
            <person name="Rubio J."/>
            <person name="Nadarajan N."/>
            <person name="Dolezel J."/>
            <person name="Bansal K.C."/>
            <person name="Xu X."/>
            <person name="Edwards D."/>
            <person name="Zhang G."/>
            <person name="Kahl G."/>
            <person name="Gil J."/>
            <person name="Singh K.B."/>
            <person name="Datta S.K."/>
            <person name="Jackson S.A."/>
            <person name="Wang J."/>
            <person name="Cook D.R."/>
        </authorList>
    </citation>
    <scope>NUCLEOTIDE SEQUENCE [LARGE SCALE GENOMIC DNA]</scope>
    <source>
        <strain evidence="12">cv. CDC Frontier</strain>
    </source>
</reference>
<dbReference type="PANTHER" id="PTHR32080">
    <property type="entry name" value="ANTIFUNGAL PROTEIN GINKBILOBIN-2-LIKE"/>
    <property type="match status" value="1"/>
</dbReference>
<evidence type="ECO:0000256" key="1">
    <source>
        <dbReference type="ARBA" id="ARBA00004251"/>
    </source>
</evidence>
<proteinExistence type="inferred from homology"/>
<evidence type="ECO:0000256" key="7">
    <source>
        <dbReference type="ARBA" id="ARBA00024184"/>
    </source>
</evidence>
<dbReference type="STRING" id="3827.A0A1S2XWE0"/>
<dbReference type="AlphaFoldDB" id="A0A1S2XWE0"/>
<organism evidence="12 13">
    <name type="scientific">Cicer arietinum</name>
    <name type="common">Chickpea</name>
    <name type="synonym">Garbanzo</name>
    <dbReference type="NCBI Taxonomy" id="3827"/>
    <lineage>
        <taxon>Eukaryota</taxon>
        <taxon>Viridiplantae</taxon>
        <taxon>Streptophyta</taxon>
        <taxon>Embryophyta</taxon>
        <taxon>Tracheophyta</taxon>
        <taxon>Spermatophyta</taxon>
        <taxon>Magnoliopsida</taxon>
        <taxon>eudicotyledons</taxon>
        <taxon>Gunneridae</taxon>
        <taxon>Pentapetalae</taxon>
        <taxon>rosids</taxon>
        <taxon>fabids</taxon>
        <taxon>Fabales</taxon>
        <taxon>Fabaceae</taxon>
        <taxon>Papilionoideae</taxon>
        <taxon>50 kb inversion clade</taxon>
        <taxon>NPAAA clade</taxon>
        <taxon>Hologalegina</taxon>
        <taxon>IRL clade</taxon>
        <taxon>Cicereae</taxon>
        <taxon>Cicer</taxon>
    </lineage>
</organism>
<dbReference type="GO" id="GO:0046739">
    <property type="term" value="P:transport of virus in multicellular host"/>
    <property type="evidence" value="ECO:0007669"/>
    <property type="project" value="TreeGrafter"/>
</dbReference>
<evidence type="ECO:0000256" key="6">
    <source>
        <dbReference type="ARBA" id="ARBA00023157"/>
    </source>
</evidence>
<feature type="domain" description="Gnk2-homologous" evidence="11">
    <location>
        <begin position="31"/>
        <end position="133"/>
    </location>
</feature>
<feature type="transmembrane region" description="Helical" evidence="9">
    <location>
        <begin position="263"/>
        <end position="284"/>
    </location>
</feature>
<feature type="domain" description="Gnk2-homologous" evidence="11">
    <location>
        <begin position="143"/>
        <end position="242"/>
    </location>
</feature>
<keyword evidence="2" id="KW-0945">Host-virus interaction</keyword>
<name>A0A1S2XWE0_CICAR</name>
<feature type="chain" id="PRO_5010287974" evidence="10">
    <location>
        <begin position="26"/>
        <end position="294"/>
    </location>
</feature>
<accession>A0A1S2XWE0</accession>
<keyword evidence="9" id="KW-0472">Membrane</keyword>
<feature type="signal peptide" evidence="10">
    <location>
        <begin position="1"/>
        <end position="25"/>
    </location>
</feature>
<protein>
    <submittedName>
        <fullName evidence="13">Cysteine-rich repeat secretory protein 3-like</fullName>
    </submittedName>
</protein>
<dbReference type="RefSeq" id="XP_004495586.1">
    <property type="nucleotide sequence ID" value="XM_004495529.3"/>
</dbReference>
<keyword evidence="5" id="KW-0965">Cell junction</keyword>
<comment type="similarity">
    <text evidence="8">Belongs to the cysteine-rich repeat secretory protein family. Plasmodesmata-located proteins (PDLD) subfamily.</text>
</comment>
<dbReference type="eggNOG" id="ENOG502SK0X">
    <property type="taxonomic scope" value="Eukaryota"/>
</dbReference>
<evidence type="ECO:0000313" key="12">
    <source>
        <dbReference type="Proteomes" id="UP000087171"/>
    </source>
</evidence>
<dbReference type="CDD" id="cd23509">
    <property type="entry name" value="Gnk2-like"/>
    <property type="match status" value="2"/>
</dbReference>
<evidence type="ECO:0000256" key="10">
    <source>
        <dbReference type="SAM" id="SignalP"/>
    </source>
</evidence>
<dbReference type="GeneID" id="101488617"/>
<dbReference type="InterPro" id="IPR051378">
    <property type="entry name" value="Cell2Cell_Antifungal"/>
</dbReference>
<dbReference type="PANTHER" id="PTHR32080:SF6">
    <property type="entry name" value="PLASMODESMATA-LOCATED PROTEIN 4"/>
    <property type="match status" value="1"/>
</dbReference>
<evidence type="ECO:0000259" key="11">
    <source>
        <dbReference type="PROSITE" id="PS51473"/>
    </source>
</evidence>
<keyword evidence="9" id="KW-1133">Transmembrane helix</keyword>
<evidence type="ECO:0000313" key="13">
    <source>
        <dbReference type="RefSeq" id="XP_004495586.1"/>
    </source>
</evidence>
<sequence length="294" mass="33263">MDVSYFTTIFFITFTFLLFLPSSKPISNYNTLLVYKTCSTQTFNHQSYSSQTPLNSLFQQLIAQSSQYKFFKTNEAINNDTFISGFFQCRHDITIQDCFTCVTTLLSNTLCSDSTSARVQLQGCYVQYKTEQQQQFQETTIPESKNNIIFHKDCGVPFVELKELMDEAFMRLENGIINSDGFCTMNYKRVKLMAQCEGDLNRCECSECVGDAVEVAKEECDSSVSAQIYFDKCFISYEYMPKSNGDAGYSVPGESRNSNTQKLIAIIVGGAAALLLGLIFVSLLNSRLKKDDYE</sequence>
<dbReference type="InterPro" id="IPR038408">
    <property type="entry name" value="GNK2_sf"/>
</dbReference>
<dbReference type="PaxDb" id="3827-XP_004495586.1"/>
<dbReference type="Gene3D" id="3.30.430.20">
    <property type="entry name" value="Gnk2 domain, C-X8-C-X2-C motif"/>
    <property type="match status" value="2"/>
</dbReference>
<dbReference type="GO" id="GO:0005886">
    <property type="term" value="C:plasma membrane"/>
    <property type="evidence" value="ECO:0007669"/>
    <property type="project" value="UniProtKB-SubCell"/>
</dbReference>
<keyword evidence="3 10" id="KW-0732">Signal</keyword>
<evidence type="ECO:0000256" key="4">
    <source>
        <dbReference type="ARBA" id="ARBA00022737"/>
    </source>
</evidence>
<dbReference type="OrthoDB" id="1715309at2759"/>
<dbReference type="InterPro" id="IPR002902">
    <property type="entry name" value="GNK2"/>
</dbReference>
<gene>
    <name evidence="13" type="primary">LOC101488617</name>
</gene>
<evidence type="ECO:0000256" key="3">
    <source>
        <dbReference type="ARBA" id="ARBA00022729"/>
    </source>
</evidence>
<evidence type="ECO:0000256" key="9">
    <source>
        <dbReference type="SAM" id="Phobius"/>
    </source>
</evidence>
<keyword evidence="6" id="KW-1015">Disulfide bond</keyword>
<dbReference type="Pfam" id="PF01657">
    <property type="entry name" value="Stress-antifung"/>
    <property type="match status" value="2"/>
</dbReference>
<evidence type="ECO:0000256" key="8">
    <source>
        <dbReference type="ARBA" id="ARBA00038393"/>
    </source>
</evidence>